<proteinExistence type="inferred from homology"/>
<keyword evidence="2" id="KW-0472">Membrane</keyword>
<dbReference type="SUPFAM" id="SSF53335">
    <property type="entry name" value="S-adenosyl-L-methionine-dependent methyltransferases"/>
    <property type="match status" value="1"/>
</dbReference>
<dbReference type="InterPro" id="IPR003869">
    <property type="entry name" value="Polysac_CapD-like"/>
</dbReference>
<dbReference type="InterPro" id="IPR036291">
    <property type="entry name" value="NAD(P)-bd_dom_sf"/>
</dbReference>
<dbReference type="InterPro" id="IPR051203">
    <property type="entry name" value="Polysaccharide_Synthase-Rel"/>
</dbReference>
<evidence type="ECO:0000259" key="3">
    <source>
        <dbReference type="Pfam" id="PF02719"/>
    </source>
</evidence>
<dbReference type="InterPro" id="IPR029063">
    <property type="entry name" value="SAM-dependent_MTases_sf"/>
</dbReference>
<dbReference type="Pfam" id="PF13727">
    <property type="entry name" value="CoA_binding_3"/>
    <property type="match status" value="1"/>
</dbReference>
<dbReference type="PANTHER" id="PTHR43318">
    <property type="entry name" value="UDP-N-ACETYLGLUCOSAMINE 4,6-DEHYDRATASE"/>
    <property type="match status" value="1"/>
</dbReference>
<dbReference type="CDD" id="cd05237">
    <property type="entry name" value="UDP_invert_4-6DH_SDR_e"/>
    <property type="match status" value="1"/>
</dbReference>
<evidence type="ECO:0000256" key="1">
    <source>
        <dbReference type="ARBA" id="ARBA00007430"/>
    </source>
</evidence>
<protein>
    <submittedName>
        <fullName evidence="4">Polysaccharide biosynthesis protein CapD</fullName>
    </submittedName>
</protein>
<feature type="transmembrane region" description="Helical" evidence="2">
    <location>
        <begin position="14"/>
        <end position="35"/>
    </location>
</feature>
<organism evidence="4 5">
    <name type="scientific">Candidatus Magnetobacterium bavaricum</name>
    <dbReference type="NCBI Taxonomy" id="29290"/>
    <lineage>
        <taxon>Bacteria</taxon>
        <taxon>Pseudomonadati</taxon>
        <taxon>Nitrospirota</taxon>
        <taxon>Thermodesulfovibrionia</taxon>
        <taxon>Thermodesulfovibrionales</taxon>
        <taxon>Candidatus Magnetobacteriaceae</taxon>
        <taxon>Candidatus Magnetobacterium</taxon>
    </lineage>
</organism>
<dbReference type="AlphaFoldDB" id="A0A0F3GTF3"/>
<feature type="domain" description="Polysaccharide biosynthesis protein CapD-like" evidence="3">
    <location>
        <begin position="302"/>
        <end position="583"/>
    </location>
</feature>
<dbReference type="PANTHER" id="PTHR43318:SF1">
    <property type="entry name" value="POLYSACCHARIDE BIOSYNTHESIS PROTEIN EPSC-RELATED"/>
    <property type="match status" value="1"/>
</dbReference>
<feature type="transmembrane region" description="Helical" evidence="2">
    <location>
        <begin position="90"/>
        <end position="111"/>
    </location>
</feature>
<dbReference type="SUPFAM" id="SSF51735">
    <property type="entry name" value="NAD(P)-binding Rossmann-fold domains"/>
    <property type="match status" value="1"/>
</dbReference>
<name>A0A0F3GTF3_9BACT</name>
<evidence type="ECO:0000313" key="4">
    <source>
        <dbReference type="EMBL" id="KJU85250.1"/>
    </source>
</evidence>
<comment type="similarity">
    <text evidence="1">Belongs to the polysaccharide synthase family.</text>
</comment>
<sequence length="651" mass="74948">MIKSKINFSEAQRAIFFIIADITLIIVSFFMSFYIRFEFNISFYKTYSHTILYTLPFFVVVKIMFLHVLNVYRMSWRYISLRDVSKLTSALLLSESLLIVLFYYINILTYLTSESTILLLPRSIVAIDCIITVMLICSLRMLKRLYVEQTIFLKNRNEFNTVIIGAGNTGDMVIRDISRQKESKFKVICFLDDDINKIHSYIHGIKVFGNTKKLSQIKNNYNVKYVIVAIQNLHRKNLKEIYDTCRKSGVNTIKIVPKFYDTENLKVTTLSLEDIKIEDIIGRQVVKIDYKEIKTSLFDKNILITGACGSIGSEIVKQISTFNPAKIILFDIDETAMHNIELNVKKNNSHLNEYFVIGDIRDKQRLEQVFSYYKPHIVFHSAAYKHVPMMEHNPSEAVKVNIFGTHNVALTSIKFGVEKFIIISTDKAINPNSVMGSTKHIAEKICKTLNGSTKFISVRFGNVLGSRGSMLPLFLEQLKEGGPLTVTHKDMKRYFMTISEAVSLVLQASIIGNGGDVMLLDMGDPVSILYIAEELIKLQGLEPYRDVDIQITGIRPGEKLFEELFTTNEDVIASKHERIFIVREDSVIPYSEIEKILNDIQYKLNNISYQNNDLIKKYLKDIVLRWHQNHQIHRCECVTEKANQKGIMMTK</sequence>
<dbReference type="Proteomes" id="UP000033423">
    <property type="component" value="Unassembled WGS sequence"/>
</dbReference>
<evidence type="ECO:0000313" key="5">
    <source>
        <dbReference type="Proteomes" id="UP000033423"/>
    </source>
</evidence>
<gene>
    <name evidence="4" type="ORF">MBAV_002555</name>
</gene>
<reference evidence="4 5" key="1">
    <citation type="submission" date="2015-02" db="EMBL/GenBank/DDBJ databases">
        <title>Single-cell genomics of uncultivated deep-branching MTB reveals a conserved set of magnetosome genes.</title>
        <authorList>
            <person name="Kolinko S."/>
            <person name="Richter M."/>
            <person name="Glockner F.O."/>
            <person name="Brachmann A."/>
            <person name="Schuler D."/>
        </authorList>
    </citation>
    <scope>NUCLEOTIDE SEQUENCE [LARGE SCALE GENOMIC DNA]</scope>
    <source>
        <strain evidence="4">TM-1</strain>
    </source>
</reference>
<keyword evidence="2" id="KW-1133">Transmembrane helix</keyword>
<dbReference type="PATRIC" id="fig|29290.4.peg.3392"/>
<keyword evidence="5" id="KW-1185">Reference proteome</keyword>
<dbReference type="EMBL" id="LACI01001105">
    <property type="protein sequence ID" value="KJU85250.1"/>
    <property type="molecule type" value="Genomic_DNA"/>
</dbReference>
<evidence type="ECO:0000256" key="2">
    <source>
        <dbReference type="SAM" id="Phobius"/>
    </source>
</evidence>
<comment type="caution">
    <text evidence="4">The sequence shown here is derived from an EMBL/GenBank/DDBJ whole genome shotgun (WGS) entry which is preliminary data.</text>
</comment>
<dbReference type="Pfam" id="PF02719">
    <property type="entry name" value="Polysacc_synt_2"/>
    <property type="match status" value="1"/>
</dbReference>
<keyword evidence="2" id="KW-0812">Transmembrane</keyword>
<accession>A0A0F3GTF3</accession>
<dbReference type="Gene3D" id="3.40.50.720">
    <property type="entry name" value="NAD(P)-binding Rossmann-like Domain"/>
    <property type="match status" value="2"/>
</dbReference>
<feature type="transmembrane region" description="Helical" evidence="2">
    <location>
        <begin position="47"/>
        <end position="69"/>
    </location>
</feature>